<dbReference type="Pfam" id="PF13460">
    <property type="entry name" value="NAD_binding_10"/>
    <property type="match status" value="1"/>
</dbReference>
<evidence type="ECO:0000313" key="2">
    <source>
        <dbReference type="EMBL" id="MTD12231.1"/>
    </source>
</evidence>
<sequence length="214" mass="24034">MKKVIVIGANGVTAQQVISRLIKQPNVQLSLFVRQASKLHIVHDDKQINIFEGDAINMDDLRAAIQGQEIVISTLGGMDLDIKTENIVKVMRELRVKRLIAISAGGIYDELSEPFNSWDKQVVGYTRPTNLRTAEVIEHSPLEYTILRPVWLTDKSSEEFQLTKKGEVFKGTETSRASLGRFIANIVENPQLHIRENLGISQPNTEGDRPAAYR</sequence>
<dbReference type="Proteomes" id="UP000473854">
    <property type="component" value="Unassembled WGS sequence"/>
</dbReference>
<organism evidence="2 3">
    <name type="scientific">Acinetobacter faecalis</name>
    <dbReference type="NCBI Taxonomy" id="2665161"/>
    <lineage>
        <taxon>Bacteria</taxon>
        <taxon>Pseudomonadati</taxon>
        <taxon>Pseudomonadota</taxon>
        <taxon>Gammaproteobacteria</taxon>
        <taxon>Moraxellales</taxon>
        <taxon>Moraxellaceae</taxon>
        <taxon>Acinetobacter</taxon>
    </lineage>
</organism>
<evidence type="ECO:0000259" key="1">
    <source>
        <dbReference type="Pfam" id="PF13460"/>
    </source>
</evidence>
<dbReference type="SUPFAM" id="SSF51735">
    <property type="entry name" value="NAD(P)-binding Rossmann-fold domains"/>
    <property type="match status" value="1"/>
</dbReference>
<dbReference type="RefSeq" id="WP_154773761.1">
    <property type="nucleotide sequence ID" value="NZ_WLYL01000062.1"/>
</dbReference>
<proteinExistence type="predicted"/>
<dbReference type="Gene3D" id="3.40.50.720">
    <property type="entry name" value="NAD(P)-binding Rossmann-like Domain"/>
    <property type="match status" value="1"/>
</dbReference>
<dbReference type="PANTHER" id="PTHR43355:SF2">
    <property type="entry name" value="FLAVIN REDUCTASE (NADPH)"/>
    <property type="match status" value="1"/>
</dbReference>
<dbReference type="InterPro" id="IPR036291">
    <property type="entry name" value="NAD(P)-bd_dom_sf"/>
</dbReference>
<dbReference type="EMBL" id="WLYL01000062">
    <property type="protein sequence ID" value="MTD12231.1"/>
    <property type="molecule type" value="Genomic_DNA"/>
</dbReference>
<dbReference type="GO" id="GO:0004074">
    <property type="term" value="F:biliverdin reductase [NAD(P)H] activity"/>
    <property type="evidence" value="ECO:0007669"/>
    <property type="project" value="TreeGrafter"/>
</dbReference>
<gene>
    <name evidence="2" type="ORF">GIX10_12590</name>
</gene>
<name>A0A6L6GIE1_9GAMM</name>
<dbReference type="GO" id="GO:0042602">
    <property type="term" value="F:riboflavin reductase (NADPH) activity"/>
    <property type="evidence" value="ECO:0007669"/>
    <property type="project" value="TreeGrafter"/>
</dbReference>
<comment type="caution">
    <text evidence="2">The sequence shown here is derived from an EMBL/GenBank/DDBJ whole genome shotgun (WGS) entry which is preliminary data.</text>
</comment>
<reference evidence="2 3" key="1">
    <citation type="submission" date="2019-11" db="EMBL/GenBank/DDBJ databases">
        <authorList>
            <person name="An D."/>
        </authorList>
    </citation>
    <scope>NUCLEOTIDE SEQUENCE [LARGE SCALE GENOMIC DNA]</scope>
    <source>
        <strain evidence="2 3">YIM 103518</strain>
    </source>
</reference>
<dbReference type="InterPro" id="IPR051606">
    <property type="entry name" value="Polyketide_Oxido-like"/>
</dbReference>
<feature type="domain" description="NAD(P)-binding" evidence="1">
    <location>
        <begin position="8"/>
        <end position="190"/>
    </location>
</feature>
<protein>
    <submittedName>
        <fullName evidence="2">NAD(P)H-binding protein</fullName>
    </submittedName>
</protein>
<dbReference type="PANTHER" id="PTHR43355">
    <property type="entry name" value="FLAVIN REDUCTASE (NADPH)"/>
    <property type="match status" value="1"/>
</dbReference>
<dbReference type="InterPro" id="IPR016040">
    <property type="entry name" value="NAD(P)-bd_dom"/>
</dbReference>
<accession>A0A6L6GIE1</accession>
<evidence type="ECO:0000313" key="3">
    <source>
        <dbReference type="Proteomes" id="UP000473854"/>
    </source>
</evidence>
<dbReference type="AlphaFoldDB" id="A0A6L6GIE1"/>